<sequence length="368" mass="41181">MTAPLNWHFPRAELAEQVMDRFQVGATIALTLFAPRRMGKTEFVNKDLLPLAEEQGYLTAYVNFWDRKQNPADSLIVGLNRALASLKRTAKFKTALSRIKEVSIDTPIGGAGFTLEDKGSADKLDIIQQLFELLLEDGRPLLLALDEVQHLASDRKFEPIIFALRGIIDLNRDRVRVLYTGSSRDGLRRLFARRNAALFSSSQQIDLPTFGHAYLEYTAGVFRQATGRTLNINECAKAFRAVKKVPYDFRGVIDMLITHGGTDIMAVTDLYLADNSQQDIYRASWETLKPIDRLVLKYIILHGGVGLYTAEARAHIAEQLGLDILDTAPVQNAVNRLRRDGHIASVAQGQYELEDPYFADWIVTAGAS</sequence>
<dbReference type="Proteomes" id="UP000243629">
    <property type="component" value="Unassembled WGS sequence"/>
</dbReference>
<dbReference type="EMBL" id="FOUI01000017">
    <property type="protein sequence ID" value="SFM82645.1"/>
    <property type="molecule type" value="Genomic_DNA"/>
</dbReference>
<accession>A0A1I4U161</accession>
<gene>
    <name evidence="1" type="ORF">SAMN05216217_1174</name>
</gene>
<dbReference type="PANTHER" id="PTHR34301:SF8">
    <property type="entry name" value="ATPASE DOMAIN-CONTAINING PROTEIN"/>
    <property type="match status" value="1"/>
</dbReference>
<dbReference type="PANTHER" id="PTHR34301">
    <property type="entry name" value="DNA-BINDING PROTEIN-RELATED"/>
    <property type="match status" value="1"/>
</dbReference>
<organism evidence="1 2">
    <name type="scientific">Halopseudomonas yangmingensis</name>
    <dbReference type="NCBI Taxonomy" id="1720063"/>
    <lineage>
        <taxon>Bacteria</taxon>
        <taxon>Pseudomonadati</taxon>
        <taxon>Pseudomonadota</taxon>
        <taxon>Gammaproteobacteria</taxon>
        <taxon>Pseudomonadales</taxon>
        <taxon>Pseudomonadaceae</taxon>
        <taxon>Halopseudomonas</taxon>
    </lineage>
</organism>
<protein>
    <recommendedName>
        <fullName evidence="3">AAA domain-containing protein</fullName>
    </recommendedName>
</protein>
<dbReference type="RefSeq" id="WP_093478294.1">
    <property type="nucleotide sequence ID" value="NZ_FOUI01000017.1"/>
</dbReference>
<name>A0A1I4U161_9GAMM</name>
<dbReference type="AlphaFoldDB" id="A0A1I4U161"/>
<evidence type="ECO:0000313" key="1">
    <source>
        <dbReference type="EMBL" id="SFM82645.1"/>
    </source>
</evidence>
<evidence type="ECO:0008006" key="3">
    <source>
        <dbReference type="Google" id="ProtNLM"/>
    </source>
</evidence>
<reference evidence="2" key="1">
    <citation type="submission" date="2016-10" db="EMBL/GenBank/DDBJ databases">
        <authorList>
            <person name="Varghese N."/>
            <person name="Submissions S."/>
        </authorList>
    </citation>
    <scope>NUCLEOTIDE SEQUENCE [LARGE SCALE GENOMIC DNA]</scope>
    <source>
        <strain evidence="2">DSM 24213</strain>
    </source>
</reference>
<dbReference type="InterPro" id="IPR027417">
    <property type="entry name" value="P-loop_NTPase"/>
</dbReference>
<proteinExistence type="predicted"/>
<keyword evidence="2" id="KW-1185">Reference proteome</keyword>
<dbReference type="OrthoDB" id="8576717at2"/>
<dbReference type="SUPFAM" id="SSF52540">
    <property type="entry name" value="P-loop containing nucleoside triphosphate hydrolases"/>
    <property type="match status" value="1"/>
</dbReference>
<dbReference type="Gene3D" id="3.40.50.300">
    <property type="entry name" value="P-loop containing nucleotide triphosphate hydrolases"/>
    <property type="match status" value="1"/>
</dbReference>
<dbReference type="STRING" id="1720063.SAMN05216217_1174"/>
<evidence type="ECO:0000313" key="2">
    <source>
        <dbReference type="Proteomes" id="UP000243629"/>
    </source>
</evidence>